<evidence type="ECO:0000313" key="2">
    <source>
        <dbReference type="EMBL" id="KGX88753.1"/>
    </source>
</evidence>
<dbReference type="RefSeq" id="WP_026801803.1">
    <property type="nucleotide sequence ID" value="NZ_AULI01000025.1"/>
</dbReference>
<protein>
    <submittedName>
        <fullName evidence="2">Uncharacterized protein</fullName>
    </submittedName>
</protein>
<gene>
    <name evidence="2" type="ORF">N781_09550</name>
</gene>
<dbReference type="STRING" id="1385510.GCA_000425205_03635"/>
<keyword evidence="3" id="KW-1185">Reference proteome</keyword>
<keyword evidence="1" id="KW-0472">Membrane</keyword>
<organism evidence="2 3">
    <name type="scientific">Pontibacillus halophilus JSM 076056 = DSM 19796</name>
    <dbReference type="NCBI Taxonomy" id="1385510"/>
    <lineage>
        <taxon>Bacteria</taxon>
        <taxon>Bacillati</taxon>
        <taxon>Bacillota</taxon>
        <taxon>Bacilli</taxon>
        <taxon>Bacillales</taxon>
        <taxon>Bacillaceae</taxon>
        <taxon>Pontibacillus</taxon>
    </lineage>
</organism>
<name>A0A0A5GC23_9BACI</name>
<proteinExistence type="predicted"/>
<sequence length="145" mass="17279">MTDVAILLLLYVFALLLLSYPVNLFLRLGVGIYYVFTLYSFSQDYLALSEERDAYVQKHRYNHDHDNKEDTLALERHWDEQSNLVGMYEAQVNVPIFLFIVYAYYRWFSFVEERRHKIWIAVSILPVLLTYTIAVIFFGMQGYQP</sequence>
<reference evidence="2 3" key="1">
    <citation type="submission" date="2013-08" db="EMBL/GenBank/DDBJ databases">
        <authorList>
            <person name="Huang J."/>
            <person name="Wang G."/>
        </authorList>
    </citation>
    <scope>NUCLEOTIDE SEQUENCE [LARGE SCALE GENOMIC DNA]</scope>
    <source>
        <strain evidence="2 3">JSM 076056</strain>
    </source>
</reference>
<keyword evidence="1" id="KW-0812">Transmembrane</keyword>
<evidence type="ECO:0000256" key="1">
    <source>
        <dbReference type="SAM" id="Phobius"/>
    </source>
</evidence>
<accession>A0A0A5GC23</accession>
<dbReference type="AlphaFoldDB" id="A0A0A5GC23"/>
<dbReference type="Proteomes" id="UP000030528">
    <property type="component" value="Unassembled WGS sequence"/>
</dbReference>
<evidence type="ECO:0000313" key="3">
    <source>
        <dbReference type="Proteomes" id="UP000030528"/>
    </source>
</evidence>
<feature type="transmembrane region" description="Helical" evidence="1">
    <location>
        <begin position="90"/>
        <end position="107"/>
    </location>
</feature>
<feature type="transmembrane region" description="Helical" evidence="1">
    <location>
        <begin position="119"/>
        <end position="140"/>
    </location>
</feature>
<dbReference type="eggNOG" id="ENOG502ZNF4">
    <property type="taxonomic scope" value="Bacteria"/>
</dbReference>
<dbReference type="EMBL" id="AVPE01000025">
    <property type="protein sequence ID" value="KGX88753.1"/>
    <property type="molecule type" value="Genomic_DNA"/>
</dbReference>
<comment type="caution">
    <text evidence="2">The sequence shown here is derived from an EMBL/GenBank/DDBJ whole genome shotgun (WGS) entry which is preliminary data.</text>
</comment>
<keyword evidence="1" id="KW-1133">Transmembrane helix</keyword>